<reference evidence="1" key="1">
    <citation type="submission" date="2017-05" db="EMBL/GenBank/DDBJ databases">
        <authorList>
            <person name="Varghese N."/>
            <person name="Submissions S."/>
        </authorList>
    </citation>
    <scope>NUCLEOTIDE SEQUENCE</scope>
    <source>
        <strain evidence="1">DSM 45262</strain>
    </source>
</reference>
<evidence type="ECO:0000313" key="2">
    <source>
        <dbReference type="Proteomes" id="UP001157946"/>
    </source>
</evidence>
<proteinExistence type="predicted"/>
<protein>
    <submittedName>
        <fullName evidence="1">Uncharacterized protein</fullName>
    </submittedName>
</protein>
<dbReference type="AlphaFoldDB" id="A0AA45WKF5"/>
<accession>A0AA45WKF5</accession>
<name>A0AA45WKF5_9BACL</name>
<evidence type="ECO:0000313" key="1">
    <source>
        <dbReference type="EMBL" id="SMP07155.1"/>
    </source>
</evidence>
<organism evidence="1 2">
    <name type="scientific">Laceyella tengchongensis</name>
    <dbReference type="NCBI Taxonomy" id="574699"/>
    <lineage>
        <taxon>Bacteria</taxon>
        <taxon>Bacillati</taxon>
        <taxon>Bacillota</taxon>
        <taxon>Bacilli</taxon>
        <taxon>Bacillales</taxon>
        <taxon>Thermoactinomycetaceae</taxon>
        <taxon>Laceyella</taxon>
    </lineage>
</organism>
<sequence>MLEVILWVLALSLPLKALHKLLQKIKNRG</sequence>
<comment type="caution">
    <text evidence="1">The sequence shown here is derived from an EMBL/GenBank/DDBJ whole genome shotgun (WGS) entry which is preliminary data.</text>
</comment>
<dbReference type="Proteomes" id="UP001157946">
    <property type="component" value="Unassembled WGS sequence"/>
</dbReference>
<gene>
    <name evidence="1" type="ORF">SAMN06265361_101738</name>
</gene>
<dbReference type="EMBL" id="FXTU01000001">
    <property type="protein sequence ID" value="SMP07155.1"/>
    <property type="molecule type" value="Genomic_DNA"/>
</dbReference>
<keyword evidence="2" id="KW-1185">Reference proteome</keyword>